<comment type="caution">
    <text evidence="2">The sequence shown here is derived from an EMBL/GenBank/DDBJ whole genome shotgun (WGS) entry which is preliminary data.</text>
</comment>
<dbReference type="GeneID" id="92050335"/>
<accession>A0ABR1V825</accession>
<evidence type="ECO:0000259" key="1">
    <source>
        <dbReference type="Pfam" id="PF20150"/>
    </source>
</evidence>
<dbReference type="Proteomes" id="UP001433268">
    <property type="component" value="Unassembled WGS sequence"/>
</dbReference>
<evidence type="ECO:0000313" key="2">
    <source>
        <dbReference type="EMBL" id="KAK8066214.1"/>
    </source>
</evidence>
<dbReference type="Pfam" id="PF20150">
    <property type="entry name" value="2EXR"/>
    <property type="match status" value="1"/>
</dbReference>
<protein>
    <recommendedName>
        <fullName evidence="1">2EXR domain-containing protein</fullName>
    </recommendedName>
</protein>
<name>A0ABR1V825_9PEZI</name>
<dbReference type="RefSeq" id="XP_066662967.1">
    <property type="nucleotide sequence ID" value="XM_066817275.1"/>
</dbReference>
<dbReference type="InterPro" id="IPR045518">
    <property type="entry name" value="2EXR"/>
</dbReference>
<evidence type="ECO:0000313" key="3">
    <source>
        <dbReference type="Proteomes" id="UP001433268"/>
    </source>
</evidence>
<organism evidence="2 3">
    <name type="scientific">Apiospora hydei</name>
    <dbReference type="NCBI Taxonomy" id="1337664"/>
    <lineage>
        <taxon>Eukaryota</taxon>
        <taxon>Fungi</taxon>
        <taxon>Dikarya</taxon>
        <taxon>Ascomycota</taxon>
        <taxon>Pezizomycotina</taxon>
        <taxon>Sordariomycetes</taxon>
        <taxon>Xylariomycetidae</taxon>
        <taxon>Amphisphaeriales</taxon>
        <taxon>Apiosporaceae</taxon>
        <taxon>Apiospora</taxon>
    </lineage>
</organism>
<dbReference type="EMBL" id="JAQQWN010000009">
    <property type="protein sequence ID" value="KAK8066214.1"/>
    <property type="molecule type" value="Genomic_DNA"/>
</dbReference>
<keyword evidence="3" id="KW-1185">Reference proteome</keyword>
<dbReference type="PANTHER" id="PTHR35910">
    <property type="entry name" value="2EXR DOMAIN-CONTAINING PROTEIN"/>
    <property type="match status" value="1"/>
</dbReference>
<reference evidence="2 3" key="1">
    <citation type="submission" date="2023-01" db="EMBL/GenBank/DDBJ databases">
        <title>Analysis of 21 Apiospora genomes using comparative genomics revels a genus with tremendous synthesis potential of carbohydrate active enzymes and secondary metabolites.</title>
        <authorList>
            <person name="Sorensen T."/>
        </authorList>
    </citation>
    <scope>NUCLEOTIDE SEQUENCE [LARGE SCALE GENOMIC DNA]</scope>
    <source>
        <strain evidence="2 3">CBS 114990</strain>
    </source>
</reference>
<dbReference type="PANTHER" id="PTHR35910:SF1">
    <property type="entry name" value="2EXR DOMAIN-CONTAINING PROTEIN"/>
    <property type="match status" value="1"/>
</dbReference>
<feature type="domain" description="2EXR" evidence="1">
    <location>
        <begin position="4"/>
        <end position="85"/>
    </location>
</feature>
<proteinExistence type="predicted"/>
<gene>
    <name evidence="2" type="ORF">PG997_012961</name>
</gene>
<sequence>MRVFHPFSRLPPELRQRIWSLSIKLQDLAVHSLWGPPSLYKQPALLYACSESRNYLLQRHYVPALSDPQRLGLPHQWLNLEVDTVWALYPALMRVYPIEHLQAQNLVIGNAFNQDFFDLCHSELKRMPALRNVTVIANFSHRDSLDPHVRDGYWWLPWTPVLESLYYNGKGAPAPYRLCVAAPKTDHTWELSELNPDNYRERYRAEARIICPNVW</sequence>